<dbReference type="OrthoDB" id="3223806at2759"/>
<dbReference type="GO" id="GO:0006508">
    <property type="term" value="P:proteolysis"/>
    <property type="evidence" value="ECO:0007669"/>
    <property type="project" value="TreeGrafter"/>
</dbReference>
<proteinExistence type="inferred from homology"/>
<dbReference type="PANTHER" id="PTHR48104">
    <property type="entry name" value="METACASPASE-4"/>
    <property type="match status" value="1"/>
</dbReference>
<evidence type="ECO:0000256" key="2">
    <source>
        <dbReference type="SAM" id="MobiDB-lite"/>
    </source>
</evidence>
<dbReference type="Proteomes" id="UP000292957">
    <property type="component" value="Unassembled WGS sequence"/>
</dbReference>
<feature type="compositionally biased region" description="Polar residues" evidence="2">
    <location>
        <begin position="307"/>
        <end position="322"/>
    </location>
</feature>
<evidence type="ECO:0000256" key="1">
    <source>
        <dbReference type="ARBA" id="ARBA00009005"/>
    </source>
</evidence>
<dbReference type="EMBL" id="ML143541">
    <property type="protein sequence ID" value="TBU22464.1"/>
    <property type="molecule type" value="Genomic_DNA"/>
</dbReference>
<accession>A0A4Q9M646</accession>
<evidence type="ECO:0000313" key="3">
    <source>
        <dbReference type="EMBL" id="TBU22464.1"/>
    </source>
</evidence>
<dbReference type="GO" id="GO:0005737">
    <property type="term" value="C:cytoplasm"/>
    <property type="evidence" value="ECO:0007669"/>
    <property type="project" value="TreeGrafter"/>
</dbReference>
<feature type="compositionally biased region" description="Polar residues" evidence="2">
    <location>
        <begin position="341"/>
        <end position="351"/>
    </location>
</feature>
<dbReference type="InterPro" id="IPR050452">
    <property type="entry name" value="Metacaspase"/>
</dbReference>
<sequence length="426" mass="47902">MPTIPILRRFTAPWNHFQPQGKVLLKRFHTQLKGNDRQDAVVRKNPKKALIIGIGYEKGSGIDKLPNAHLDAKMWSELLKRKYGFDKRHIVMMLDDGQDPWLQPTKAKILREIEHLVQGVEAGDELADMVDSGHTGQVETDDTDEEDGLNEVLIPLDHEGYIEPGNMDKLIVDNDLRTMLVDKLPIGSKLTAVFDSCHSGTLLDLDHYLCNEVYQPFLCRTPSQQKSRWMAVKRKDACDVSADWEVREGQAVPRPVVRGSTGSREGTRIHQRLRESSEKISCVDTSLTRLPNGEKGERRFQLYTSEHTSTHTAQRANSQVTPSAHHVGTTEQTARTDTRQSEQATRTTKRASVQIRQTSGQTETTQWTKRTASRQNSLTSVMSYLGLRRTTSPEPMPDRLCVSGKCAITSLPITDVVGVAHRIATH</sequence>
<organism evidence="3">
    <name type="scientific">Dichomitus squalens</name>
    <dbReference type="NCBI Taxonomy" id="114155"/>
    <lineage>
        <taxon>Eukaryota</taxon>
        <taxon>Fungi</taxon>
        <taxon>Dikarya</taxon>
        <taxon>Basidiomycota</taxon>
        <taxon>Agaricomycotina</taxon>
        <taxon>Agaricomycetes</taxon>
        <taxon>Polyporales</taxon>
        <taxon>Polyporaceae</taxon>
        <taxon>Dichomitus</taxon>
    </lineage>
</organism>
<dbReference type="AlphaFoldDB" id="A0A4Q9M646"/>
<name>A0A4Q9M646_9APHY</name>
<dbReference type="Gene3D" id="3.40.50.12660">
    <property type="match status" value="1"/>
</dbReference>
<comment type="similarity">
    <text evidence="1">Belongs to the peptidase C14B family.</text>
</comment>
<gene>
    <name evidence="3" type="ORF">BD311DRAFT_676074</name>
</gene>
<dbReference type="PANTHER" id="PTHR48104:SF30">
    <property type="entry name" value="METACASPASE-1"/>
    <property type="match status" value="1"/>
</dbReference>
<protein>
    <submittedName>
        <fullName evidence="3">Caspase domain-containing protein</fullName>
    </submittedName>
</protein>
<reference evidence="3" key="1">
    <citation type="submission" date="2019-01" db="EMBL/GenBank/DDBJ databases">
        <title>Draft genome sequences of three monokaryotic isolates of the white-rot basidiomycete fungus Dichomitus squalens.</title>
        <authorList>
            <consortium name="DOE Joint Genome Institute"/>
            <person name="Lopez S.C."/>
            <person name="Andreopoulos B."/>
            <person name="Pangilinan J."/>
            <person name="Lipzen A."/>
            <person name="Riley R."/>
            <person name="Ahrendt S."/>
            <person name="Ng V."/>
            <person name="Barry K."/>
            <person name="Daum C."/>
            <person name="Grigoriev I.V."/>
            <person name="Hilden K.S."/>
            <person name="Makela M.R."/>
            <person name="de Vries R.P."/>
        </authorList>
    </citation>
    <scope>NUCLEOTIDE SEQUENCE [LARGE SCALE GENOMIC DNA]</scope>
    <source>
        <strain evidence="3">OM18370.1</strain>
    </source>
</reference>
<feature type="region of interest" description="Disordered" evidence="2">
    <location>
        <begin position="307"/>
        <end position="351"/>
    </location>
</feature>
<dbReference type="GO" id="GO:0004197">
    <property type="term" value="F:cysteine-type endopeptidase activity"/>
    <property type="evidence" value="ECO:0007669"/>
    <property type="project" value="TreeGrafter"/>
</dbReference>